<keyword evidence="5" id="KW-1185">Reference proteome</keyword>
<dbReference type="SUPFAM" id="SSF51045">
    <property type="entry name" value="WW domain"/>
    <property type="match status" value="1"/>
</dbReference>
<evidence type="ECO:0000259" key="2">
    <source>
        <dbReference type="PROSITE" id="PS50020"/>
    </source>
</evidence>
<dbReference type="HOGENOM" id="CLU_208704_0_0_1"/>
<dbReference type="InterPro" id="IPR045148">
    <property type="entry name" value="TCRG1-like"/>
</dbReference>
<dbReference type="InterPro" id="IPR036020">
    <property type="entry name" value="WW_dom_sf"/>
</dbReference>
<accession>B0WA19</accession>
<dbReference type="EMBL" id="DS231868">
    <property type="protein sequence ID" value="EDS40752.1"/>
    <property type="molecule type" value="Genomic_DNA"/>
</dbReference>
<reference evidence="4" key="2">
    <citation type="submission" date="2021-02" db="UniProtKB">
        <authorList>
            <consortium name="EnsemblMetazoa"/>
        </authorList>
    </citation>
    <scope>IDENTIFICATION</scope>
    <source>
        <strain evidence="4">JHB</strain>
    </source>
</reference>
<dbReference type="GO" id="GO:0005634">
    <property type="term" value="C:nucleus"/>
    <property type="evidence" value="ECO:0007669"/>
    <property type="project" value="TreeGrafter"/>
</dbReference>
<proteinExistence type="predicted"/>
<evidence type="ECO:0000313" key="4">
    <source>
        <dbReference type="EnsemblMetazoa" id="CPIJ003885-PA"/>
    </source>
</evidence>
<dbReference type="PROSITE" id="PS50020">
    <property type="entry name" value="WW_DOMAIN_2"/>
    <property type="match status" value="1"/>
</dbReference>
<organism>
    <name type="scientific">Culex quinquefasciatus</name>
    <name type="common">Southern house mosquito</name>
    <name type="synonym">Culex pungens</name>
    <dbReference type="NCBI Taxonomy" id="7176"/>
    <lineage>
        <taxon>Eukaryota</taxon>
        <taxon>Metazoa</taxon>
        <taxon>Ecdysozoa</taxon>
        <taxon>Arthropoda</taxon>
        <taxon>Hexapoda</taxon>
        <taxon>Insecta</taxon>
        <taxon>Pterygota</taxon>
        <taxon>Neoptera</taxon>
        <taxon>Endopterygota</taxon>
        <taxon>Diptera</taxon>
        <taxon>Nematocera</taxon>
        <taxon>Culicoidea</taxon>
        <taxon>Culicidae</taxon>
        <taxon>Culicinae</taxon>
        <taxon>Culicini</taxon>
        <taxon>Culex</taxon>
        <taxon>Culex</taxon>
    </lineage>
</organism>
<dbReference type="Proteomes" id="UP000002320">
    <property type="component" value="Unassembled WGS sequence"/>
</dbReference>
<gene>
    <name evidence="4" type="primary">6035342</name>
    <name evidence="3" type="ORF">CpipJ_CPIJ003885</name>
</gene>
<dbReference type="SMART" id="SM00456">
    <property type="entry name" value="WW"/>
    <property type="match status" value="1"/>
</dbReference>
<dbReference type="InParanoid" id="B0WA19"/>
<dbReference type="KEGG" id="cqu:CpipJ_CPIJ003885"/>
<dbReference type="Gene3D" id="2.20.70.10">
    <property type="match status" value="1"/>
</dbReference>
<dbReference type="GO" id="GO:0070063">
    <property type="term" value="F:RNA polymerase binding"/>
    <property type="evidence" value="ECO:0007669"/>
    <property type="project" value="InterPro"/>
</dbReference>
<dbReference type="AlphaFoldDB" id="B0WA19"/>
<dbReference type="InterPro" id="IPR001202">
    <property type="entry name" value="WW_dom"/>
</dbReference>
<dbReference type="VEuPathDB" id="VectorBase:CPIJ003885"/>
<reference evidence="3" key="1">
    <citation type="submission" date="2007-03" db="EMBL/GenBank/DDBJ databases">
        <title>Annotation of Culex pipiens quinquefasciatus.</title>
        <authorList>
            <consortium name="The Broad Institute Genome Sequencing Platform"/>
            <person name="Atkinson P.W."/>
            <person name="Hemingway J."/>
            <person name="Christensen B.M."/>
            <person name="Higgs S."/>
            <person name="Kodira C."/>
            <person name="Hannick L."/>
            <person name="Megy K."/>
            <person name="O'Leary S."/>
            <person name="Pearson M."/>
            <person name="Haas B.J."/>
            <person name="Mauceli E."/>
            <person name="Wortman J.R."/>
            <person name="Lee N.H."/>
            <person name="Guigo R."/>
            <person name="Stanke M."/>
            <person name="Alvarado L."/>
            <person name="Amedeo P."/>
            <person name="Antoine C.H."/>
            <person name="Arensburger P."/>
            <person name="Bidwell S.L."/>
            <person name="Crawford M."/>
            <person name="Camaro F."/>
            <person name="Devon K."/>
            <person name="Engels R."/>
            <person name="Hammond M."/>
            <person name="Howarth C."/>
            <person name="Koehrsen M."/>
            <person name="Lawson D."/>
            <person name="Montgomery P."/>
            <person name="Nene V."/>
            <person name="Nusbaum C."/>
            <person name="Puiu D."/>
            <person name="Romero-Severson J."/>
            <person name="Severson D.W."/>
            <person name="Shumway M."/>
            <person name="Sisk P."/>
            <person name="Stolte C."/>
            <person name="Zeng Q."/>
            <person name="Eisenstadt E."/>
            <person name="Fraser-Liggett C."/>
            <person name="Strausberg R."/>
            <person name="Galagan J."/>
            <person name="Birren B."/>
            <person name="Collins F.H."/>
        </authorList>
    </citation>
    <scope>NUCLEOTIDE SEQUENCE [LARGE SCALE GENOMIC DNA]</scope>
    <source>
        <strain evidence="3">JHB</strain>
    </source>
</reference>
<name>B0WA19_CULQU</name>
<evidence type="ECO:0000256" key="1">
    <source>
        <dbReference type="ARBA" id="ARBA00022737"/>
    </source>
</evidence>
<dbReference type="GO" id="GO:0003712">
    <property type="term" value="F:transcription coregulator activity"/>
    <property type="evidence" value="ECO:0007669"/>
    <property type="project" value="TreeGrafter"/>
</dbReference>
<sequence length="51" mass="5786">MAAAATVESEWTEHRAENGRTFYWNAALRKSVWEKPDGFQPKPQASSTYAL</sequence>
<evidence type="ECO:0000313" key="3">
    <source>
        <dbReference type="EMBL" id="EDS40752.1"/>
    </source>
</evidence>
<dbReference type="Pfam" id="PF00397">
    <property type="entry name" value="WW"/>
    <property type="match status" value="1"/>
</dbReference>
<evidence type="ECO:0000313" key="5">
    <source>
        <dbReference type="Proteomes" id="UP000002320"/>
    </source>
</evidence>
<feature type="domain" description="WW" evidence="2">
    <location>
        <begin position="5"/>
        <end position="38"/>
    </location>
</feature>
<dbReference type="EnsemblMetazoa" id="CPIJ003885-RA">
    <property type="protein sequence ID" value="CPIJ003885-PA"/>
    <property type="gene ID" value="CPIJ003885"/>
</dbReference>
<dbReference type="CDD" id="cd00201">
    <property type="entry name" value="WW"/>
    <property type="match status" value="1"/>
</dbReference>
<protein>
    <submittedName>
        <fullName evidence="3">Predicted protein</fullName>
    </submittedName>
</protein>
<keyword evidence="1" id="KW-0677">Repeat</keyword>
<dbReference type="PANTHER" id="PTHR15377:SF3">
    <property type="entry name" value="WW DOMAIN-CONTAINING PROTEIN"/>
    <property type="match status" value="1"/>
</dbReference>
<dbReference type="PANTHER" id="PTHR15377">
    <property type="entry name" value="TRANSCRIPTION ELONGATION REGULATOR 1"/>
    <property type="match status" value="1"/>
</dbReference>